<gene>
    <name evidence="1" type="ORF">UTRI_01146</name>
</gene>
<proteinExistence type="predicted"/>
<reference evidence="1 2" key="1">
    <citation type="submission" date="2018-03" db="EMBL/GenBank/DDBJ databases">
        <authorList>
            <person name="Guldener U."/>
        </authorList>
    </citation>
    <scope>NUCLEOTIDE SEQUENCE [LARGE SCALE GENOMIC DNA]</scope>
    <source>
        <strain evidence="1 2">NBRC100155</strain>
    </source>
</reference>
<protein>
    <submittedName>
        <fullName evidence="1">Uncharacterized protein</fullName>
    </submittedName>
</protein>
<organism evidence="1 2">
    <name type="scientific">Ustilago trichophora</name>
    <dbReference type="NCBI Taxonomy" id="86804"/>
    <lineage>
        <taxon>Eukaryota</taxon>
        <taxon>Fungi</taxon>
        <taxon>Dikarya</taxon>
        <taxon>Basidiomycota</taxon>
        <taxon>Ustilaginomycotina</taxon>
        <taxon>Ustilaginomycetes</taxon>
        <taxon>Ustilaginales</taxon>
        <taxon>Ustilaginaceae</taxon>
        <taxon>Ustilago</taxon>
    </lineage>
</organism>
<dbReference type="AlphaFoldDB" id="A0A5C3DW96"/>
<dbReference type="Proteomes" id="UP000324022">
    <property type="component" value="Unassembled WGS sequence"/>
</dbReference>
<name>A0A5C3DW96_9BASI</name>
<evidence type="ECO:0000313" key="1">
    <source>
        <dbReference type="EMBL" id="SPO22468.1"/>
    </source>
</evidence>
<keyword evidence="2" id="KW-1185">Reference proteome</keyword>
<accession>A0A5C3DW96</accession>
<dbReference type="EMBL" id="OOIN01000004">
    <property type="protein sequence ID" value="SPO22468.1"/>
    <property type="molecule type" value="Genomic_DNA"/>
</dbReference>
<sequence>MEPTRDPLGGYPRTTTPPVLDHIVSRSFPSVVDNAEMQRPTSKQRSSSLKLENHASCLKAYLHPGTGAALSIRLVATRSELALLRRLAQFSAVHAPLLALGLRPSTILPLESK</sequence>
<evidence type="ECO:0000313" key="2">
    <source>
        <dbReference type="Proteomes" id="UP000324022"/>
    </source>
</evidence>